<keyword evidence="6" id="KW-1185">Reference proteome</keyword>
<evidence type="ECO:0000313" key="6">
    <source>
        <dbReference type="Proteomes" id="UP001162164"/>
    </source>
</evidence>
<dbReference type="InterPro" id="IPR036282">
    <property type="entry name" value="Glutathione-S-Trfase_C_sf"/>
</dbReference>
<protein>
    <recommendedName>
        <fullName evidence="1">glutathione transferase</fullName>
        <ecNumber evidence="1">2.5.1.18</ecNumber>
    </recommendedName>
</protein>
<dbReference type="EMBL" id="JAPWTJ010000141">
    <property type="protein sequence ID" value="KAJ8982158.1"/>
    <property type="molecule type" value="Genomic_DNA"/>
</dbReference>
<dbReference type="CDD" id="cd03192">
    <property type="entry name" value="GST_C_Sigma_like"/>
    <property type="match status" value="1"/>
</dbReference>
<evidence type="ECO:0000259" key="4">
    <source>
        <dbReference type="PROSITE" id="PS50405"/>
    </source>
</evidence>
<dbReference type="PANTHER" id="PTHR11571">
    <property type="entry name" value="GLUTATHIONE S-TRANSFERASE"/>
    <property type="match status" value="1"/>
</dbReference>
<keyword evidence="2" id="KW-0808">Transferase</keyword>
<feature type="domain" description="GST C-terminal" evidence="4">
    <location>
        <begin position="23"/>
        <end position="158"/>
    </location>
</feature>
<dbReference type="InterPro" id="IPR050213">
    <property type="entry name" value="GST_superfamily"/>
</dbReference>
<comment type="catalytic activity">
    <reaction evidence="3">
        <text>RX + glutathione = an S-substituted glutathione + a halide anion + H(+)</text>
        <dbReference type="Rhea" id="RHEA:16437"/>
        <dbReference type="ChEBI" id="CHEBI:15378"/>
        <dbReference type="ChEBI" id="CHEBI:16042"/>
        <dbReference type="ChEBI" id="CHEBI:17792"/>
        <dbReference type="ChEBI" id="CHEBI:57925"/>
        <dbReference type="ChEBI" id="CHEBI:90779"/>
        <dbReference type="EC" id="2.5.1.18"/>
    </reaction>
</comment>
<dbReference type="Gene3D" id="1.20.1050.10">
    <property type="match status" value="1"/>
</dbReference>
<dbReference type="EC" id="2.5.1.18" evidence="1"/>
<reference evidence="5" key="1">
    <citation type="journal article" date="2023" name="Insect Mol. Biol.">
        <title>Genome sequencing provides insights into the evolution of gene families encoding plant cell wall-degrading enzymes in longhorned beetles.</title>
        <authorList>
            <person name="Shin N.R."/>
            <person name="Okamura Y."/>
            <person name="Kirsch R."/>
            <person name="Pauchet Y."/>
        </authorList>
    </citation>
    <scope>NUCLEOTIDE SEQUENCE</scope>
    <source>
        <strain evidence="5">MMC_N1</strain>
    </source>
</reference>
<name>A0ABQ9JUZ3_9CUCU</name>
<dbReference type="InterPro" id="IPR004046">
    <property type="entry name" value="GST_C"/>
</dbReference>
<comment type="caution">
    <text evidence="5">The sequence shown here is derived from an EMBL/GenBank/DDBJ whole genome shotgun (WGS) entry which is preliminary data.</text>
</comment>
<sequence>MEKAVAQRSSSPIFSEYGLAGKNEWESLQCDVFVDTFGDLKQGTMMWVIETVAIVLSQFRMEQDPIKKEERKAKLIVRKQSHSICQSLRNTCWKTTDFFVGSEVTWCDFVFAVSLESFETIFGKSALDQYPALKGLKSKVYNIPSIAAWVAKRPATEL</sequence>
<dbReference type="PANTHER" id="PTHR11571:SF224">
    <property type="entry name" value="HEMATOPOIETIC PROSTAGLANDIN D SYNTHASE"/>
    <property type="match status" value="1"/>
</dbReference>
<dbReference type="Proteomes" id="UP001162164">
    <property type="component" value="Unassembled WGS sequence"/>
</dbReference>
<evidence type="ECO:0000313" key="5">
    <source>
        <dbReference type="EMBL" id="KAJ8982158.1"/>
    </source>
</evidence>
<evidence type="ECO:0000256" key="1">
    <source>
        <dbReference type="ARBA" id="ARBA00012452"/>
    </source>
</evidence>
<gene>
    <name evidence="5" type="ORF">NQ317_013943</name>
</gene>
<dbReference type="PROSITE" id="PS50405">
    <property type="entry name" value="GST_CTER"/>
    <property type="match status" value="1"/>
</dbReference>
<dbReference type="SUPFAM" id="SSF47616">
    <property type="entry name" value="GST C-terminal domain-like"/>
    <property type="match status" value="1"/>
</dbReference>
<accession>A0ABQ9JUZ3</accession>
<organism evidence="5 6">
    <name type="scientific">Molorchus minor</name>
    <dbReference type="NCBI Taxonomy" id="1323400"/>
    <lineage>
        <taxon>Eukaryota</taxon>
        <taxon>Metazoa</taxon>
        <taxon>Ecdysozoa</taxon>
        <taxon>Arthropoda</taxon>
        <taxon>Hexapoda</taxon>
        <taxon>Insecta</taxon>
        <taxon>Pterygota</taxon>
        <taxon>Neoptera</taxon>
        <taxon>Endopterygota</taxon>
        <taxon>Coleoptera</taxon>
        <taxon>Polyphaga</taxon>
        <taxon>Cucujiformia</taxon>
        <taxon>Chrysomeloidea</taxon>
        <taxon>Cerambycidae</taxon>
        <taxon>Lamiinae</taxon>
        <taxon>Monochamini</taxon>
        <taxon>Molorchus</taxon>
    </lineage>
</organism>
<dbReference type="InterPro" id="IPR010987">
    <property type="entry name" value="Glutathione-S-Trfase_C-like"/>
</dbReference>
<evidence type="ECO:0000256" key="2">
    <source>
        <dbReference type="ARBA" id="ARBA00022679"/>
    </source>
</evidence>
<proteinExistence type="predicted"/>
<dbReference type="Pfam" id="PF14497">
    <property type="entry name" value="GST_C_3"/>
    <property type="match status" value="1"/>
</dbReference>
<evidence type="ECO:0000256" key="3">
    <source>
        <dbReference type="ARBA" id="ARBA00047960"/>
    </source>
</evidence>